<organism evidence="1 2">
    <name type="scientific">Lentibacillus populi</name>
    <dbReference type="NCBI Taxonomy" id="1827502"/>
    <lineage>
        <taxon>Bacteria</taxon>
        <taxon>Bacillati</taxon>
        <taxon>Bacillota</taxon>
        <taxon>Bacilli</taxon>
        <taxon>Bacillales</taxon>
        <taxon>Bacillaceae</taxon>
        <taxon>Lentibacillus</taxon>
    </lineage>
</organism>
<reference evidence="1" key="1">
    <citation type="journal article" date="2014" name="Int. J. Syst. Evol. Microbiol.">
        <title>Complete genome sequence of Corynebacterium casei LMG S-19264T (=DSM 44701T), isolated from a smear-ripened cheese.</title>
        <authorList>
            <consortium name="US DOE Joint Genome Institute (JGI-PGF)"/>
            <person name="Walter F."/>
            <person name="Albersmeier A."/>
            <person name="Kalinowski J."/>
            <person name="Ruckert C."/>
        </authorList>
    </citation>
    <scope>NUCLEOTIDE SEQUENCE</scope>
    <source>
        <strain evidence="1">CGMCC 1.15454</strain>
    </source>
</reference>
<dbReference type="EMBL" id="BMJD01000023">
    <property type="protein sequence ID" value="GGB48728.1"/>
    <property type="molecule type" value="Genomic_DNA"/>
</dbReference>
<evidence type="ECO:0000313" key="2">
    <source>
        <dbReference type="Proteomes" id="UP000621492"/>
    </source>
</evidence>
<protein>
    <submittedName>
        <fullName evidence="1">Uncharacterized protein</fullName>
    </submittedName>
</protein>
<accession>A0A9W5X676</accession>
<keyword evidence="2" id="KW-1185">Reference proteome</keyword>
<gene>
    <name evidence="1" type="ORF">GCM10011409_27890</name>
</gene>
<proteinExistence type="predicted"/>
<dbReference type="AlphaFoldDB" id="A0A9W5X676"/>
<dbReference type="Proteomes" id="UP000621492">
    <property type="component" value="Unassembled WGS sequence"/>
</dbReference>
<sequence>MYLKLRKRFGNFLVKGYYKLYDKKDKYIIVNWRAARNCSPFFWLGVLFFQICYVGNKEIFNTKMYVKELFYLEGKQCLQKGR</sequence>
<name>A0A9W5X676_9BACI</name>
<comment type="caution">
    <text evidence="1">The sequence shown here is derived from an EMBL/GenBank/DDBJ whole genome shotgun (WGS) entry which is preliminary data.</text>
</comment>
<evidence type="ECO:0000313" key="1">
    <source>
        <dbReference type="EMBL" id="GGB48728.1"/>
    </source>
</evidence>
<reference evidence="1" key="2">
    <citation type="submission" date="2020-09" db="EMBL/GenBank/DDBJ databases">
        <authorList>
            <person name="Sun Q."/>
            <person name="Zhou Y."/>
        </authorList>
    </citation>
    <scope>NUCLEOTIDE SEQUENCE</scope>
    <source>
        <strain evidence="1">CGMCC 1.15454</strain>
    </source>
</reference>